<comment type="caution">
    <text evidence="1">The sequence shown here is derived from an EMBL/GenBank/DDBJ whole genome shotgun (WGS) entry which is preliminary data.</text>
</comment>
<accession>A0A7Y6TYW0</accession>
<gene>
    <name evidence="1" type="ORF">HQN59_23215</name>
</gene>
<protein>
    <submittedName>
        <fullName evidence="1">Uncharacterized protein</fullName>
    </submittedName>
</protein>
<organism evidence="1 2">
    <name type="scientific">Piscinibacter koreensis</name>
    <dbReference type="NCBI Taxonomy" id="2742824"/>
    <lineage>
        <taxon>Bacteria</taxon>
        <taxon>Pseudomonadati</taxon>
        <taxon>Pseudomonadota</taxon>
        <taxon>Betaproteobacteria</taxon>
        <taxon>Burkholderiales</taxon>
        <taxon>Sphaerotilaceae</taxon>
        <taxon>Piscinibacter</taxon>
    </lineage>
</organism>
<evidence type="ECO:0000313" key="2">
    <source>
        <dbReference type="Proteomes" id="UP000529637"/>
    </source>
</evidence>
<dbReference type="RefSeq" id="WP_176071521.1">
    <property type="nucleotide sequence ID" value="NZ_JABWMJ010000015.1"/>
</dbReference>
<name>A0A7Y6TYW0_9BURK</name>
<dbReference type="Proteomes" id="UP000529637">
    <property type="component" value="Unassembled WGS sequence"/>
</dbReference>
<proteinExistence type="predicted"/>
<sequence length="76" mass="8420">MNSDLGSCLRLARGLLRLYSLAVASEQRSVADHLLRALERLAKSEPACEPLLDEAYLRGIRHHGSADPRTPRAEPQ</sequence>
<evidence type="ECO:0000313" key="1">
    <source>
        <dbReference type="EMBL" id="NUZ08659.1"/>
    </source>
</evidence>
<keyword evidence="2" id="KW-1185">Reference proteome</keyword>
<reference evidence="1 2" key="1">
    <citation type="submission" date="2020-06" db="EMBL/GenBank/DDBJ databases">
        <title>Schlegella sp. ID0723 isolated from air conditioner.</title>
        <authorList>
            <person name="Kim D.Y."/>
            <person name="Kim D.-U."/>
        </authorList>
    </citation>
    <scope>NUCLEOTIDE SEQUENCE [LARGE SCALE GENOMIC DNA]</scope>
    <source>
        <strain evidence="1 2">ID0723</strain>
    </source>
</reference>
<dbReference type="EMBL" id="JABWMJ010000015">
    <property type="protein sequence ID" value="NUZ08659.1"/>
    <property type="molecule type" value="Genomic_DNA"/>
</dbReference>
<dbReference type="AlphaFoldDB" id="A0A7Y6TYW0"/>